<evidence type="ECO:0000313" key="4">
    <source>
        <dbReference type="Proteomes" id="UP001443914"/>
    </source>
</evidence>
<organism evidence="3 4">
    <name type="scientific">Saponaria officinalis</name>
    <name type="common">Common soapwort</name>
    <name type="synonym">Lychnis saponaria</name>
    <dbReference type="NCBI Taxonomy" id="3572"/>
    <lineage>
        <taxon>Eukaryota</taxon>
        <taxon>Viridiplantae</taxon>
        <taxon>Streptophyta</taxon>
        <taxon>Embryophyta</taxon>
        <taxon>Tracheophyta</taxon>
        <taxon>Spermatophyta</taxon>
        <taxon>Magnoliopsida</taxon>
        <taxon>eudicotyledons</taxon>
        <taxon>Gunneridae</taxon>
        <taxon>Pentapetalae</taxon>
        <taxon>Caryophyllales</taxon>
        <taxon>Caryophyllaceae</taxon>
        <taxon>Caryophylleae</taxon>
        <taxon>Saponaria</taxon>
    </lineage>
</organism>
<evidence type="ECO:0000259" key="2">
    <source>
        <dbReference type="Pfam" id="PF07734"/>
    </source>
</evidence>
<dbReference type="NCBIfam" id="TIGR01640">
    <property type="entry name" value="F_box_assoc_1"/>
    <property type="match status" value="1"/>
</dbReference>
<dbReference type="CDD" id="cd22157">
    <property type="entry name" value="F-box_AtFBW1-like"/>
    <property type="match status" value="1"/>
</dbReference>
<dbReference type="SUPFAM" id="SSF50965">
    <property type="entry name" value="Galactose oxidase, central domain"/>
    <property type="match status" value="1"/>
</dbReference>
<feature type="domain" description="F-box associated beta-propeller type 1" evidence="2">
    <location>
        <begin position="99"/>
        <end position="266"/>
    </location>
</feature>
<protein>
    <recommendedName>
        <fullName evidence="5">F-box domain-containing protein</fullName>
    </recommendedName>
</protein>
<dbReference type="SUPFAM" id="SSF81383">
    <property type="entry name" value="F-box domain"/>
    <property type="match status" value="1"/>
</dbReference>
<dbReference type="InterPro" id="IPR006527">
    <property type="entry name" value="F-box-assoc_dom_typ1"/>
</dbReference>
<dbReference type="InterPro" id="IPR017451">
    <property type="entry name" value="F-box-assoc_interact_dom"/>
</dbReference>
<proteinExistence type="predicted"/>
<keyword evidence="4" id="KW-1185">Reference proteome</keyword>
<sequence>MDSFEKPPPLANIPDDILHLSIIPRLPVKSLIRFKCVSKSWQTLISSPNFIRLHHRHAQSLDTNRLIISANPDSIYFHIYNLDSLLDRPSIFHCPITEILNFRVHANIVASCGFFLLIQIRRLRESDKLIMLNPSTCSYHEIPCQNLPHNCLSVKFGLYLDEDNDDYKVVRISSTDHPQDRYTWETMIYSFKTNSWRLIERKVKSAMFYTCDLTAFVVNNILHIFVSAIDHSIKTVRIGCFDIRAEQWTNDIALPDYNLDEYSIHVLDGSICVIGNEYVRPGIYCVWVMKDDWVKLMSTDLNCFPYKEHYPITYRPGSRHELLCKRSGHCGFYWYNLRDKVGRCAASYTRDRNRIEHVCKGSLVTFANKLQMVDIV</sequence>
<dbReference type="InterPro" id="IPR011043">
    <property type="entry name" value="Gal_Oxase/kelch_b-propeller"/>
</dbReference>
<dbReference type="EMBL" id="JBDFQZ010000008">
    <property type="protein sequence ID" value="KAK9699588.1"/>
    <property type="molecule type" value="Genomic_DNA"/>
</dbReference>
<dbReference type="InterPro" id="IPR036047">
    <property type="entry name" value="F-box-like_dom_sf"/>
</dbReference>
<name>A0AAW1J9C0_SAPOF</name>
<dbReference type="Proteomes" id="UP001443914">
    <property type="component" value="Unassembled WGS sequence"/>
</dbReference>
<dbReference type="PANTHER" id="PTHR31672:SF13">
    <property type="entry name" value="F-BOX PROTEIN CPR30-LIKE"/>
    <property type="match status" value="1"/>
</dbReference>
<evidence type="ECO:0000259" key="1">
    <source>
        <dbReference type="Pfam" id="PF00646"/>
    </source>
</evidence>
<dbReference type="Gene3D" id="1.20.1280.50">
    <property type="match status" value="1"/>
</dbReference>
<accession>A0AAW1J9C0</accession>
<dbReference type="InterPro" id="IPR001810">
    <property type="entry name" value="F-box_dom"/>
</dbReference>
<dbReference type="Pfam" id="PF00646">
    <property type="entry name" value="F-box"/>
    <property type="match status" value="1"/>
</dbReference>
<evidence type="ECO:0008006" key="5">
    <source>
        <dbReference type="Google" id="ProtNLM"/>
    </source>
</evidence>
<reference evidence="3" key="1">
    <citation type="submission" date="2024-03" db="EMBL/GenBank/DDBJ databases">
        <title>WGS assembly of Saponaria officinalis var. Norfolk2.</title>
        <authorList>
            <person name="Jenkins J."/>
            <person name="Shu S."/>
            <person name="Grimwood J."/>
            <person name="Barry K."/>
            <person name="Goodstein D."/>
            <person name="Schmutz J."/>
            <person name="Leebens-Mack J."/>
            <person name="Osbourn A."/>
        </authorList>
    </citation>
    <scope>NUCLEOTIDE SEQUENCE [LARGE SCALE GENOMIC DNA]</scope>
    <source>
        <strain evidence="3">JIC</strain>
    </source>
</reference>
<dbReference type="PANTHER" id="PTHR31672">
    <property type="entry name" value="BNACNNG10540D PROTEIN"/>
    <property type="match status" value="1"/>
</dbReference>
<gene>
    <name evidence="3" type="ORF">RND81_08G183700</name>
</gene>
<dbReference type="AlphaFoldDB" id="A0AAW1J9C0"/>
<dbReference type="Pfam" id="PF07734">
    <property type="entry name" value="FBA_1"/>
    <property type="match status" value="1"/>
</dbReference>
<dbReference type="InterPro" id="IPR050796">
    <property type="entry name" value="SCF_F-box_component"/>
</dbReference>
<feature type="domain" description="F-box" evidence="1">
    <location>
        <begin position="12"/>
        <end position="52"/>
    </location>
</feature>
<evidence type="ECO:0000313" key="3">
    <source>
        <dbReference type="EMBL" id="KAK9699588.1"/>
    </source>
</evidence>
<comment type="caution">
    <text evidence="3">The sequence shown here is derived from an EMBL/GenBank/DDBJ whole genome shotgun (WGS) entry which is preliminary data.</text>
</comment>